<dbReference type="InterPro" id="IPR006143">
    <property type="entry name" value="RND_pump_MFP"/>
</dbReference>
<dbReference type="Gene3D" id="2.40.50.100">
    <property type="match status" value="1"/>
</dbReference>
<reference evidence="8 9" key="1">
    <citation type="submission" date="2019-06" db="EMBL/GenBank/DDBJ databases">
        <authorList>
            <person name="Rodrigo-Torres L."/>
            <person name="Arahal R. D."/>
            <person name="Lucena T."/>
        </authorList>
    </citation>
    <scope>NUCLEOTIDE SEQUENCE [LARGE SCALE GENOMIC DNA]</scope>
    <source>
        <strain evidence="8 9">SW08-7</strain>
    </source>
</reference>
<evidence type="ECO:0000313" key="10">
    <source>
        <dbReference type="Proteomes" id="UP001055303"/>
    </source>
</evidence>
<feature type="domain" description="Multidrug resistance protein MdtA-like barrel-sandwich hybrid" evidence="5">
    <location>
        <begin position="47"/>
        <end position="182"/>
    </location>
</feature>
<dbReference type="Proteomes" id="UP000401717">
    <property type="component" value="Unassembled WGS sequence"/>
</dbReference>
<dbReference type="Gene3D" id="2.40.30.170">
    <property type="match status" value="1"/>
</dbReference>
<dbReference type="PANTHER" id="PTHR30367">
    <property type="entry name" value="P-HYDROXYBENZOIC ACID EFFLUX PUMP SUBUNIT AAEA-RELATED"/>
    <property type="match status" value="1"/>
</dbReference>
<dbReference type="InterPro" id="IPR058625">
    <property type="entry name" value="MdtA-like_BSH"/>
</dbReference>
<evidence type="ECO:0000256" key="2">
    <source>
        <dbReference type="ARBA" id="ARBA00022692"/>
    </source>
</evidence>
<evidence type="ECO:0000313" key="9">
    <source>
        <dbReference type="Proteomes" id="UP000401717"/>
    </source>
</evidence>
<dbReference type="RefSeq" id="WP_144763207.1">
    <property type="nucleotide sequence ID" value="NZ_BPQI01000028.1"/>
</dbReference>
<dbReference type="GO" id="GO:0022857">
    <property type="term" value="F:transmembrane transporter activity"/>
    <property type="evidence" value="ECO:0007669"/>
    <property type="project" value="InterPro"/>
</dbReference>
<evidence type="ECO:0000259" key="6">
    <source>
        <dbReference type="Pfam" id="PF25963"/>
    </source>
</evidence>
<accession>A0A564FWX5</accession>
<evidence type="ECO:0000259" key="5">
    <source>
        <dbReference type="Pfam" id="PF25917"/>
    </source>
</evidence>
<gene>
    <name evidence="8" type="primary">aaeA_1</name>
    <name evidence="7" type="ORF">IFDJLNFL_1262</name>
    <name evidence="8" type="ORF">MTDSW087_01937</name>
</gene>
<keyword evidence="10" id="KW-1185">Reference proteome</keyword>
<feature type="domain" description="p-hydroxybenzoic acid efflux pump subunit AaeA-like beta-barrel" evidence="6">
    <location>
        <begin position="190"/>
        <end position="286"/>
    </location>
</feature>
<dbReference type="Proteomes" id="UP001055303">
    <property type="component" value="Unassembled WGS sequence"/>
</dbReference>
<keyword evidence="4" id="KW-0472">Membrane</keyword>
<reference evidence="7" key="3">
    <citation type="submission" date="2021-08" db="EMBL/GenBank/DDBJ databases">
        <authorList>
            <person name="Tani A."/>
            <person name="Ola A."/>
            <person name="Ogura Y."/>
            <person name="Katsura K."/>
            <person name="Hayashi T."/>
        </authorList>
    </citation>
    <scope>NUCLEOTIDE SEQUENCE</scope>
    <source>
        <strain evidence="7">DSM 22415</strain>
    </source>
</reference>
<dbReference type="EMBL" id="CABFVH010000009">
    <property type="protein sequence ID" value="VUF12248.1"/>
    <property type="molecule type" value="Genomic_DNA"/>
</dbReference>
<keyword evidence="3" id="KW-1133">Transmembrane helix</keyword>
<evidence type="ECO:0000256" key="4">
    <source>
        <dbReference type="ARBA" id="ARBA00023136"/>
    </source>
</evidence>
<protein>
    <submittedName>
        <fullName evidence="8">p-hydroxybenzoic acid efflux pump subunit AaeA</fullName>
    </submittedName>
</protein>
<name>A0A564FWX5_9HYPH</name>
<organism evidence="8 9">
    <name type="scientific">Methylobacterium dankookense</name>
    <dbReference type="NCBI Taxonomy" id="560405"/>
    <lineage>
        <taxon>Bacteria</taxon>
        <taxon>Pseudomonadati</taxon>
        <taxon>Pseudomonadota</taxon>
        <taxon>Alphaproteobacteria</taxon>
        <taxon>Hyphomicrobiales</taxon>
        <taxon>Methylobacteriaceae</taxon>
        <taxon>Methylobacterium</taxon>
    </lineage>
</organism>
<dbReference type="EMBL" id="BPQI01000028">
    <property type="protein sequence ID" value="GJD55377.1"/>
    <property type="molecule type" value="Genomic_DNA"/>
</dbReference>
<dbReference type="SUPFAM" id="SSF111369">
    <property type="entry name" value="HlyD-like secretion proteins"/>
    <property type="match status" value="1"/>
</dbReference>
<dbReference type="OrthoDB" id="9811754at2"/>
<dbReference type="InterPro" id="IPR050393">
    <property type="entry name" value="MFP_Efflux_Pump"/>
</dbReference>
<comment type="similarity">
    <text evidence="1">Belongs to the membrane fusion protein (MFP) (TC 8.A.1) family.</text>
</comment>
<sequence length="303" mass="32760">MTRFLALAFRLAVTLAAVALAILVGLSLWDYYMEAPWTRDGRVRADVVGVAPDVSGLVTEVLVRDNQSVKRGDVLFRIDPDRFTLALRQAEAIVEGKKASAEQAAADYARYAKLSDAAVSQQKVEAARAADLEAKAAYDQAVADRDLAQLNLARSAVRASVNGRITNMELRPGAYVTTGRGVMALIDADTLRVEGYFEETKLPRIRVGDRATIRLMGDGTVLAGHVESIAGGIEDRERSQGANLLASVNPTFAWVRLAQRIPVRIRLEPGADEARLVAGRTATVAIGDTAFDPVGFWRARAGR</sequence>
<dbReference type="GO" id="GO:0016020">
    <property type="term" value="C:membrane"/>
    <property type="evidence" value="ECO:0007669"/>
    <property type="project" value="InterPro"/>
</dbReference>
<dbReference type="PANTHER" id="PTHR30367:SF12">
    <property type="entry name" value="P-HYDROXYBENZOIC ACID EFFLUX PUMP SUBUNIT AAEA"/>
    <property type="match status" value="1"/>
</dbReference>
<evidence type="ECO:0000256" key="1">
    <source>
        <dbReference type="ARBA" id="ARBA00009477"/>
    </source>
</evidence>
<dbReference type="AlphaFoldDB" id="A0A564FWX5"/>
<proteinExistence type="inferred from homology"/>
<evidence type="ECO:0000256" key="3">
    <source>
        <dbReference type="ARBA" id="ARBA00022989"/>
    </source>
</evidence>
<dbReference type="NCBIfam" id="TIGR01730">
    <property type="entry name" value="RND_mfp"/>
    <property type="match status" value="1"/>
</dbReference>
<dbReference type="InterPro" id="IPR058634">
    <property type="entry name" value="AaeA-lik-b-barrel"/>
</dbReference>
<reference evidence="7" key="2">
    <citation type="journal article" date="2021" name="Front. Microbiol.">
        <title>Comprehensive Comparative Genomics and Phenotyping of Methylobacterium Species.</title>
        <authorList>
            <person name="Alessa O."/>
            <person name="Ogura Y."/>
            <person name="Fujitani Y."/>
            <person name="Takami H."/>
            <person name="Hayashi T."/>
            <person name="Sahin N."/>
            <person name="Tani A."/>
        </authorList>
    </citation>
    <scope>NUCLEOTIDE SEQUENCE</scope>
    <source>
        <strain evidence="7">DSM 22415</strain>
    </source>
</reference>
<keyword evidence="2" id="KW-0812">Transmembrane</keyword>
<dbReference type="Pfam" id="PF25917">
    <property type="entry name" value="BSH_RND"/>
    <property type="match status" value="1"/>
</dbReference>
<dbReference type="Pfam" id="PF25963">
    <property type="entry name" value="Beta-barrel_AAEA"/>
    <property type="match status" value="1"/>
</dbReference>
<evidence type="ECO:0000313" key="7">
    <source>
        <dbReference type="EMBL" id="GJD55377.1"/>
    </source>
</evidence>
<evidence type="ECO:0000313" key="8">
    <source>
        <dbReference type="EMBL" id="VUF12248.1"/>
    </source>
</evidence>